<comment type="caution">
    <text evidence="1">The sequence shown here is derived from an EMBL/GenBank/DDBJ whole genome shotgun (WGS) entry which is preliminary data.</text>
</comment>
<evidence type="ECO:0000313" key="1">
    <source>
        <dbReference type="EMBL" id="OIQ86233.1"/>
    </source>
</evidence>
<dbReference type="EMBL" id="MLJW01000492">
    <property type="protein sequence ID" value="OIQ86233.1"/>
    <property type="molecule type" value="Genomic_DNA"/>
</dbReference>
<gene>
    <name evidence="1" type="ORF">GALL_319110</name>
</gene>
<accession>A0A1J5QRI5</accession>
<sequence length="35" mass="3715">MLEIAVRWAEGKRNCGLPAAEQAPWGTAAEEQCAG</sequence>
<protein>
    <submittedName>
        <fullName evidence="1">Uncharacterized protein</fullName>
    </submittedName>
</protein>
<reference evidence="1" key="1">
    <citation type="submission" date="2016-10" db="EMBL/GenBank/DDBJ databases">
        <title>Sequence of Gallionella enrichment culture.</title>
        <authorList>
            <person name="Poehlein A."/>
            <person name="Muehling M."/>
            <person name="Daniel R."/>
        </authorList>
    </citation>
    <scope>NUCLEOTIDE SEQUENCE</scope>
</reference>
<name>A0A1J5QRI5_9ZZZZ</name>
<dbReference type="AlphaFoldDB" id="A0A1J5QRI5"/>
<organism evidence="1">
    <name type="scientific">mine drainage metagenome</name>
    <dbReference type="NCBI Taxonomy" id="410659"/>
    <lineage>
        <taxon>unclassified sequences</taxon>
        <taxon>metagenomes</taxon>
        <taxon>ecological metagenomes</taxon>
    </lineage>
</organism>
<proteinExistence type="predicted"/>